<comment type="caution">
    <text evidence="1">The sequence shown here is derived from an EMBL/GenBank/DDBJ whole genome shotgun (WGS) entry which is preliminary data.</text>
</comment>
<evidence type="ECO:0000313" key="1">
    <source>
        <dbReference type="EMBL" id="MBA6116920.1"/>
    </source>
</evidence>
<gene>
    <name evidence="1" type="ORF">H4C47_14375</name>
</gene>
<proteinExistence type="predicted"/>
<protein>
    <submittedName>
        <fullName evidence="1">Uncharacterized protein</fullName>
    </submittedName>
</protein>
<dbReference type="EMBL" id="JACGDG010000011">
    <property type="protein sequence ID" value="MBA6116920.1"/>
    <property type="molecule type" value="Genomic_DNA"/>
</dbReference>
<organism evidence="1 2">
    <name type="scientific">Pseudomonas putida</name>
    <name type="common">Arthrobacter siderocapsulatus</name>
    <dbReference type="NCBI Taxonomy" id="303"/>
    <lineage>
        <taxon>Bacteria</taxon>
        <taxon>Pseudomonadati</taxon>
        <taxon>Pseudomonadota</taxon>
        <taxon>Gammaproteobacteria</taxon>
        <taxon>Pseudomonadales</taxon>
        <taxon>Pseudomonadaceae</taxon>
        <taxon>Pseudomonas</taxon>
    </lineage>
</organism>
<dbReference type="Pfam" id="PF20192">
    <property type="entry name" value="DUF6555"/>
    <property type="match status" value="1"/>
</dbReference>
<evidence type="ECO:0000313" key="2">
    <source>
        <dbReference type="Proteomes" id="UP000553948"/>
    </source>
</evidence>
<dbReference type="RefSeq" id="WP_054902977.1">
    <property type="nucleotide sequence ID" value="NZ_CP060529.1"/>
</dbReference>
<dbReference type="Proteomes" id="UP000553948">
    <property type="component" value="Unassembled WGS sequence"/>
</dbReference>
<name>A0A7W2QJG9_PSEPU</name>
<dbReference type="AlphaFoldDB" id="A0A7W2QJG9"/>
<dbReference type="InterPro" id="IPR046685">
    <property type="entry name" value="DUF6555"/>
</dbReference>
<accession>A0A7W2QJG9</accession>
<sequence length="75" mass="8774">MIDAKLYVIDYELHGKPKSFIIRAERMDNTEAWHWASCDAGIGRIGRYGHEKIRKVTRPLAERFGISEVRWRQSG</sequence>
<reference evidence="1 2" key="1">
    <citation type="submission" date="2020-07" db="EMBL/GenBank/DDBJ databases">
        <title>Diversity of carbapenemase encoding genes among Pseudomonas putida group clinical isolates in a tertiary Brazilian hospital.</title>
        <authorList>
            <person name="Alberto-Lei F."/>
            <person name="Nodari C.S."/>
            <person name="Streling A.P."/>
            <person name="Paulino J.T."/>
            <person name="Bessa-Neto F.O."/>
            <person name="Cayo R."/>
            <person name="Gales A.C."/>
        </authorList>
    </citation>
    <scope>NUCLEOTIDE SEQUENCE [LARGE SCALE GENOMIC DNA]</scope>
    <source>
        <strain evidence="1 2">12464</strain>
    </source>
</reference>